<sequence>MDAEFRRVHDTFKANLTAGELDYFRGSGLEHVQIALQRIQKEQEGKRQLLYLNRIDPYLKTMIEYGKVVEVFLNVSEILAFVWGPLKFLLMITSNFSDAFNSLLDTYQEIGEQIPLLESFKTLFQDSVNTHMRQLLVLIYEDILRFQLLALRYFRKKSERWRPF</sequence>
<evidence type="ECO:0000259" key="1">
    <source>
        <dbReference type="Pfam" id="PF24809"/>
    </source>
</evidence>
<organism>
    <name type="scientific">Pyricularia oryzae (strain P131)</name>
    <name type="common">Rice blast fungus</name>
    <name type="synonym">Magnaporthe oryzae</name>
    <dbReference type="NCBI Taxonomy" id="1143193"/>
    <lineage>
        <taxon>Eukaryota</taxon>
        <taxon>Fungi</taxon>
        <taxon>Dikarya</taxon>
        <taxon>Ascomycota</taxon>
        <taxon>Pezizomycotina</taxon>
        <taxon>Sordariomycetes</taxon>
        <taxon>Sordariomycetidae</taxon>
        <taxon>Magnaporthales</taxon>
        <taxon>Pyriculariaceae</taxon>
        <taxon>Pyricularia</taxon>
    </lineage>
</organism>
<accession>L7IT52</accession>
<gene>
    <name evidence="2" type="ORF">OOW_P131scaffold01529g1</name>
</gene>
<proteinExistence type="predicted"/>
<evidence type="ECO:0000313" key="2">
    <source>
        <dbReference type="EMBL" id="ELQ58774.1"/>
    </source>
</evidence>
<dbReference type="AlphaFoldDB" id="L7IT52"/>
<protein>
    <recommendedName>
        <fullName evidence="1">DUF7708 domain-containing protein</fullName>
    </recommendedName>
</protein>
<dbReference type="Pfam" id="PF24809">
    <property type="entry name" value="DUF7708"/>
    <property type="match status" value="1"/>
</dbReference>
<reference evidence="2" key="1">
    <citation type="journal article" date="2012" name="PLoS Genet.">
        <title>Comparative analysis of the genomes of two field isolates of the rice blast fungus Magnaporthe oryzae.</title>
        <authorList>
            <person name="Xue M."/>
            <person name="Yang J."/>
            <person name="Li Z."/>
            <person name="Hu S."/>
            <person name="Yao N."/>
            <person name="Dean R.A."/>
            <person name="Zhao W."/>
            <person name="Shen M."/>
            <person name="Zhang H."/>
            <person name="Li C."/>
            <person name="Liu L."/>
            <person name="Cao L."/>
            <person name="Xu X."/>
            <person name="Xing Y."/>
            <person name="Hsiang T."/>
            <person name="Zhang Z."/>
            <person name="Xu J.R."/>
            <person name="Peng Y.L."/>
        </authorList>
    </citation>
    <scope>NUCLEOTIDE SEQUENCE [LARGE SCALE GENOMIC DNA]</scope>
    <source>
        <strain evidence="2">P131</strain>
    </source>
</reference>
<dbReference type="EMBL" id="JH795113">
    <property type="protein sequence ID" value="ELQ58774.1"/>
    <property type="molecule type" value="Genomic_DNA"/>
</dbReference>
<dbReference type="InterPro" id="IPR056125">
    <property type="entry name" value="DUF7708"/>
</dbReference>
<feature type="domain" description="DUF7708" evidence="1">
    <location>
        <begin position="60"/>
        <end position="158"/>
    </location>
</feature>
<name>L7IT52_PYRO1</name>